<name>A0A3P6R7Z6_CYLGO</name>
<accession>A0A3P6R7Z6</accession>
<sequence length="123" mass="14121">MKSIFDFFLKVISEPKVEWEVFESAYFGKHRTIGENSVTCVRLYPDLAFEEFTQSPDLSRAVNESRIEFENMSIATPISTGLSNLETIESVSEQSTRLIFLYYMTAPSIFVNIISHILTLRLP</sequence>
<reference evidence="2 3" key="1">
    <citation type="submission" date="2018-11" db="EMBL/GenBank/DDBJ databases">
        <authorList>
            <consortium name="Pathogen Informatics"/>
        </authorList>
    </citation>
    <scope>NUCLEOTIDE SEQUENCE [LARGE SCALE GENOMIC DNA]</scope>
</reference>
<organism evidence="2 3">
    <name type="scientific">Cylicostephanus goldi</name>
    <name type="common">Nematode worm</name>
    <dbReference type="NCBI Taxonomy" id="71465"/>
    <lineage>
        <taxon>Eukaryota</taxon>
        <taxon>Metazoa</taxon>
        <taxon>Ecdysozoa</taxon>
        <taxon>Nematoda</taxon>
        <taxon>Chromadorea</taxon>
        <taxon>Rhabditida</taxon>
        <taxon>Rhabditina</taxon>
        <taxon>Rhabditomorpha</taxon>
        <taxon>Strongyloidea</taxon>
        <taxon>Strongylidae</taxon>
        <taxon>Cylicostephanus</taxon>
    </lineage>
</organism>
<dbReference type="AlphaFoldDB" id="A0A3P6R7Z6"/>
<keyword evidence="1" id="KW-0472">Membrane</keyword>
<dbReference type="OrthoDB" id="5825090at2759"/>
<keyword evidence="1" id="KW-0812">Transmembrane</keyword>
<evidence type="ECO:0000313" key="2">
    <source>
        <dbReference type="EMBL" id="VDK58606.1"/>
    </source>
</evidence>
<gene>
    <name evidence="2" type="ORF">CGOC_LOCUS4377</name>
</gene>
<dbReference type="Proteomes" id="UP000271889">
    <property type="component" value="Unassembled WGS sequence"/>
</dbReference>
<proteinExistence type="predicted"/>
<keyword evidence="1" id="KW-1133">Transmembrane helix</keyword>
<evidence type="ECO:0000256" key="1">
    <source>
        <dbReference type="SAM" id="Phobius"/>
    </source>
</evidence>
<protein>
    <submittedName>
        <fullName evidence="2">Uncharacterized protein</fullName>
    </submittedName>
</protein>
<keyword evidence="3" id="KW-1185">Reference proteome</keyword>
<evidence type="ECO:0000313" key="3">
    <source>
        <dbReference type="Proteomes" id="UP000271889"/>
    </source>
</evidence>
<dbReference type="EMBL" id="UYRV01012053">
    <property type="protein sequence ID" value="VDK58606.1"/>
    <property type="molecule type" value="Genomic_DNA"/>
</dbReference>
<feature type="transmembrane region" description="Helical" evidence="1">
    <location>
        <begin position="100"/>
        <end position="118"/>
    </location>
</feature>